<protein>
    <submittedName>
        <fullName evidence="2">Amidase</fullName>
    </submittedName>
</protein>
<evidence type="ECO:0000313" key="3">
    <source>
        <dbReference type="Proteomes" id="UP001501556"/>
    </source>
</evidence>
<dbReference type="InterPro" id="IPR036928">
    <property type="entry name" value="AS_sf"/>
</dbReference>
<organism evidence="2 3">
    <name type="scientific">Hymenobacter antarcticus</name>
    <dbReference type="NCBI Taxonomy" id="486270"/>
    <lineage>
        <taxon>Bacteria</taxon>
        <taxon>Pseudomonadati</taxon>
        <taxon>Bacteroidota</taxon>
        <taxon>Cytophagia</taxon>
        <taxon>Cytophagales</taxon>
        <taxon>Hymenobacteraceae</taxon>
        <taxon>Hymenobacter</taxon>
    </lineage>
</organism>
<accession>A0ABP7PBW2</accession>
<dbReference type="PANTHER" id="PTHR11895">
    <property type="entry name" value="TRANSAMIDASE"/>
    <property type="match status" value="1"/>
</dbReference>
<gene>
    <name evidence="2" type="ORF">GCM10022407_06780</name>
</gene>
<evidence type="ECO:0000259" key="1">
    <source>
        <dbReference type="Pfam" id="PF01425"/>
    </source>
</evidence>
<dbReference type="Proteomes" id="UP001501556">
    <property type="component" value="Unassembled WGS sequence"/>
</dbReference>
<proteinExistence type="predicted"/>
<dbReference type="InterPro" id="IPR000120">
    <property type="entry name" value="Amidase"/>
</dbReference>
<evidence type="ECO:0000313" key="2">
    <source>
        <dbReference type="EMBL" id="GAA3962664.1"/>
    </source>
</evidence>
<dbReference type="Pfam" id="PF01425">
    <property type="entry name" value="Amidase"/>
    <property type="match status" value="1"/>
</dbReference>
<dbReference type="PANTHER" id="PTHR11895:SF73">
    <property type="entry name" value="AMIDASE FAMILY PROTEIN"/>
    <property type="match status" value="1"/>
</dbReference>
<sequence length="572" mass="61535">MYMDSETALTASILMKRLLPALLLGGACFAGGAFVARPTAPDEITVPMLRTAQQLFGLSFTDAQLDSTRRNLAGYRDSYEALRKIDLSNSVAPAVVFDPRPLRLRQTTLSGASSAGKLAPLPGRVKLPANRDDLAFYTVRQLGELLRTRQLSSEELTQFCLARLRKHDPKLHCVITLTEDLALQQARQADQEIRAGKYRGPLHGIPYGAKDLFSAKGYKTTWGSVPYKDQTLNEDAAVVERLREAGAVLVAKLTLGELAQGDVWFGEKTRTPWDVTKGSSGSSAGSASAVAAGLVPFAIGTETLGSIVSPSTACGVTGLRPTYGRVSRAGAMALSWTMDKAGPLARTAEDCALVLAALTAAGPDARDPATLQAPKMFSYAFGTNLAKLRVGFVKAAFDQKYPTQANDLASLEVLRKLGVELVPIELPAIAPGALRFVLTAEGAAAFDDLTRSGRDKEMVLQNRSAWPNTFRSSRFIPAVEYLQAQRVRSLLIEQMDEKLKGLDAYIAPSFSPNLTLTNLTGHPAIALPNGFTAAGLPTTITFMGQLYEEGKLLALAKAYQDATEFDEKHPVL</sequence>
<comment type="caution">
    <text evidence="2">The sequence shown here is derived from an EMBL/GenBank/DDBJ whole genome shotgun (WGS) entry which is preliminary data.</text>
</comment>
<feature type="domain" description="Amidase" evidence="1">
    <location>
        <begin position="155"/>
        <end position="511"/>
    </location>
</feature>
<reference evidence="3" key="1">
    <citation type="journal article" date="2019" name="Int. J. Syst. Evol. Microbiol.">
        <title>The Global Catalogue of Microorganisms (GCM) 10K type strain sequencing project: providing services to taxonomists for standard genome sequencing and annotation.</title>
        <authorList>
            <consortium name="The Broad Institute Genomics Platform"/>
            <consortium name="The Broad Institute Genome Sequencing Center for Infectious Disease"/>
            <person name="Wu L."/>
            <person name="Ma J."/>
        </authorList>
    </citation>
    <scope>NUCLEOTIDE SEQUENCE [LARGE SCALE GENOMIC DNA]</scope>
    <source>
        <strain evidence="3">JCM 17217</strain>
    </source>
</reference>
<name>A0ABP7PBW2_9BACT</name>
<keyword evidence="3" id="KW-1185">Reference proteome</keyword>
<dbReference type="InterPro" id="IPR023631">
    <property type="entry name" value="Amidase_dom"/>
</dbReference>
<dbReference type="SUPFAM" id="SSF75304">
    <property type="entry name" value="Amidase signature (AS) enzymes"/>
    <property type="match status" value="1"/>
</dbReference>
<dbReference type="Gene3D" id="3.90.1300.10">
    <property type="entry name" value="Amidase signature (AS) domain"/>
    <property type="match status" value="1"/>
</dbReference>
<dbReference type="EMBL" id="BAABDI010000003">
    <property type="protein sequence ID" value="GAA3962664.1"/>
    <property type="molecule type" value="Genomic_DNA"/>
</dbReference>